<sequence>MEQTHKNIRKDKPSRTKWSESAIKALLSFLLEHKDKLEELKYTCGAISNPGNIQLWKDAEVFLLTFNFEQSYSNVQIANKWKNLMDNYKTQLAESKKSGGPPITIQYKKEIEAILDKNRPILNPKSCIDSCEFSLRKDDDLNIQENPQMETPYVIPKIGRKHKNKRKNDDANANLEDQNRKKSKKCGNNLGDIFQNWIEQQEVRQIELDKKSEEKEKKEQEQRLELLHMKQQSDMMLFNILNNLSNSLNSLHTKQKQLNQVDKASQGI</sequence>
<reference evidence="3" key="1">
    <citation type="submission" date="2019-10" db="EMBL/GenBank/DDBJ databases">
        <title>Conservation and host-specific expression of non-tandemly repeated heterogenous ribosome RNA gene in arbuscular mycorrhizal fungi.</title>
        <authorList>
            <person name="Maeda T."/>
            <person name="Kobayashi Y."/>
            <person name="Nakagawa T."/>
            <person name="Ezawa T."/>
            <person name="Yamaguchi K."/>
            <person name="Bino T."/>
            <person name="Nishimoto Y."/>
            <person name="Shigenobu S."/>
            <person name="Kawaguchi M."/>
        </authorList>
    </citation>
    <scope>NUCLEOTIDE SEQUENCE</scope>
    <source>
        <strain evidence="3">HR1</strain>
    </source>
</reference>
<comment type="caution">
    <text evidence="3">The sequence shown here is derived from an EMBL/GenBank/DDBJ whole genome shotgun (WGS) entry which is preliminary data.</text>
</comment>
<evidence type="ECO:0000313" key="4">
    <source>
        <dbReference type="Proteomes" id="UP000615446"/>
    </source>
</evidence>
<proteinExistence type="predicted"/>
<dbReference type="Pfam" id="PF13837">
    <property type="entry name" value="Myb_DNA-bind_4"/>
    <property type="match status" value="1"/>
</dbReference>
<evidence type="ECO:0000313" key="3">
    <source>
        <dbReference type="EMBL" id="GES87152.1"/>
    </source>
</evidence>
<dbReference type="AlphaFoldDB" id="A0A8H3LJA8"/>
<organism evidence="3 4">
    <name type="scientific">Rhizophagus clarus</name>
    <dbReference type="NCBI Taxonomy" id="94130"/>
    <lineage>
        <taxon>Eukaryota</taxon>
        <taxon>Fungi</taxon>
        <taxon>Fungi incertae sedis</taxon>
        <taxon>Mucoromycota</taxon>
        <taxon>Glomeromycotina</taxon>
        <taxon>Glomeromycetes</taxon>
        <taxon>Glomerales</taxon>
        <taxon>Glomeraceae</taxon>
        <taxon>Rhizophagus</taxon>
    </lineage>
</organism>
<feature type="region of interest" description="Disordered" evidence="1">
    <location>
        <begin position="158"/>
        <end position="188"/>
    </location>
</feature>
<gene>
    <name evidence="3" type="ORF">RCL2_001416900</name>
</gene>
<evidence type="ECO:0000259" key="2">
    <source>
        <dbReference type="Pfam" id="PF13837"/>
    </source>
</evidence>
<dbReference type="InterPro" id="IPR044822">
    <property type="entry name" value="Myb_DNA-bind_4"/>
</dbReference>
<name>A0A8H3LJA8_9GLOM</name>
<dbReference type="OrthoDB" id="2348469at2759"/>
<feature type="domain" description="Myb/SANT-like DNA-binding" evidence="2">
    <location>
        <begin position="15"/>
        <end position="112"/>
    </location>
</feature>
<protein>
    <recommendedName>
        <fullName evidence="2">Myb/SANT-like DNA-binding domain-containing protein</fullName>
    </recommendedName>
</protein>
<dbReference type="EMBL" id="BLAL01000163">
    <property type="protein sequence ID" value="GES87152.1"/>
    <property type="molecule type" value="Genomic_DNA"/>
</dbReference>
<evidence type="ECO:0000256" key="1">
    <source>
        <dbReference type="SAM" id="MobiDB-lite"/>
    </source>
</evidence>
<dbReference type="Proteomes" id="UP000615446">
    <property type="component" value="Unassembled WGS sequence"/>
</dbReference>
<accession>A0A8H3LJA8</accession>